<proteinExistence type="predicted"/>
<evidence type="ECO:0000313" key="2">
    <source>
        <dbReference type="EMBL" id="KOG00740.1"/>
    </source>
</evidence>
<keyword evidence="1" id="KW-0472">Membrane</keyword>
<protein>
    <submittedName>
        <fullName evidence="2">Uncharacterized protein</fullName>
    </submittedName>
</protein>
<organism evidence="2">
    <name type="scientific">Octopus bimaculoides</name>
    <name type="common">California two-spotted octopus</name>
    <dbReference type="NCBI Taxonomy" id="37653"/>
    <lineage>
        <taxon>Eukaryota</taxon>
        <taxon>Metazoa</taxon>
        <taxon>Spiralia</taxon>
        <taxon>Lophotrochozoa</taxon>
        <taxon>Mollusca</taxon>
        <taxon>Cephalopoda</taxon>
        <taxon>Coleoidea</taxon>
        <taxon>Octopodiformes</taxon>
        <taxon>Octopoda</taxon>
        <taxon>Incirrata</taxon>
        <taxon>Octopodidae</taxon>
        <taxon>Octopus</taxon>
    </lineage>
</organism>
<dbReference type="AlphaFoldDB" id="A0A0L8IGZ4"/>
<evidence type="ECO:0000256" key="1">
    <source>
        <dbReference type="SAM" id="Phobius"/>
    </source>
</evidence>
<reference evidence="2" key="1">
    <citation type="submission" date="2015-07" db="EMBL/GenBank/DDBJ databases">
        <title>MeaNS - Measles Nucleotide Surveillance Program.</title>
        <authorList>
            <person name="Tran T."/>
            <person name="Druce J."/>
        </authorList>
    </citation>
    <scope>NUCLEOTIDE SEQUENCE</scope>
    <source>
        <strain evidence="2">UCB-OBI-ISO-001</strain>
        <tissue evidence="2">Gonad</tissue>
    </source>
</reference>
<keyword evidence="1" id="KW-0812">Transmembrane</keyword>
<feature type="transmembrane region" description="Helical" evidence="1">
    <location>
        <begin position="28"/>
        <end position="51"/>
    </location>
</feature>
<keyword evidence="1" id="KW-1133">Transmembrane helix</keyword>
<accession>A0A0L8IGZ4</accession>
<dbReference type="EMBL" id="KQ415750">
    <property type="protein sequence ID" value="KOG00740.1"/>
    <property type="molecule type" value="Genomic_DNA"/>
</dbReference>
<gene>
    <name evidence="2" type="ORF">OCBIM_22035438mg</name>
</gene>
<name>A0A0L8IGZ4_OCTBM</name>
<sequence>MSTAIRNHRSRKREHNIYQVTLVFVKNIYIVISVTQNILTINRIILPIIVTEKRRNIRKDRRNFNSRRKFWNKILTTSSR</sequence>